<reference evidence="5" key="1">
    <citation type="submission" date="2020-05" db="EMBL/GenBank/DDBJ databases">
        <authorList>
            <person name="Chiriac C."/>
            <person name="Salcher M."/>
            <person name="Ghai R."/>
            <person name="Kavagutti S V."/>
        </authorList>
    </citation>
    <scope>NUCLEOTIDE SEQUENCE</scope>
</reference>
<dbReference type="InterPro" id="IPR003593">
    <property type="entry name" value="AAA+_ATPase"/>
</dbReference>
<evidence type="ECO:0000313" key="7">
    <source>
        <dbReference type="EMBL" id="CAB4900959.1"/>
    </source>
</evidence>
<evidence type="ECO:0000256" key="1">
    <source>
        <dbReference type="ARBA" id="ARBA00022448"/>
    </source>
</evidence>
<dbReference type="InterPro" id="IPR032823">
    <property type="entry name" value="BCA_ABC_TP_C"/>
</dbReference>
<dbReference type="EMBL" id="CAEZYU010000011">
    <property type="protein sequence ID" value="CAB4732236.1"/>
    <property type="molecule type" value="Genomic_DNA"/>
</dbReference>
<name>A0A6J6B7A0_9ZZZZ</name>
<protein>
    <submittedName>
        <fullName evidence="5">Unannotated protein</fullName>
    </submittedName>
</protein>
<dbReference type="Gene3D" id="3.40.50.300">
    <property type="entry name" value="P-loop containing nucleotide triphosphate hydrolases"/>
    <property type="match status" value="1"/>
</dbReference>
<proteinExistence type="predicted"/>
<gene>
    <name evidence="5" type="ORF">UFOPK1358_00647</name>
    <name evidence="6" type="ORF">UFOPK2766_00391</name>
    <name evidence="7" type="ORF">UFOPK3519_00830</name>
</gene>
<dbReference type="GO" id="GO:0005524">
    <property type="term" value="F:ATP binding"/>
    <property type="evidence" value="ECO:0007669"/>
    <property type="project" value="UniProtKB-KW"/>
</dbReference>
<evidence type="ECO:0000256" key="2">
    <source>
        <dbReference type="ARBA" id="ARBA00022741"/>
    </source>
</evidence>
<dbReference type="CDD" id="cd03219">
    <property type="entry name" value="ABC_Mj1267_LivG_branched"/>
    <property type="match status" value="1"/>
</dbReference>
<dbReference type="GO" id="GO:0005886">
    <property type="term" value="C:plasma membrane"/>
    <property type="evidence" value="ECO:0007669"/>
    <property type="project" value="TreeGrafter"/>
</dbReference>
<dbReference type="EMBL" id="CAEZSF010000044">
    <property type="protein sequence ID" value="CAB4534547.1"/>
    <property type="molecule type" value="Genomic_DNA"/>
</dbReference>
<dbReference type="InterPro" id="IPR003439">
    <property type="entry name" value="ABC_transporter-like_ATP-bd"/>
</dbReference>
<dbReference type="SUPFAM" id="SSF52540">
    <property type="entry name" value="P-loop containing nucleoside triphosphate hydrolases"/>
    <property type="match status" value="1"/>
</dbReference>
<evidence type="ECO:0000256" key="3">
    <source>
        <dbReference type="ARBA" id="ARBA00022840"/>
    </source>
</evidence>
<dbReference type="InterPro" id="IPR051120">
    <property type="entry name" value="ABC_AA/LPS_Transport"/>
</dbReference>
<feature type="domain" description="ABC transporter" evidence="4">
    <location>
        <begin position="4"/>
        <end position="252"/>
    </location>
</feature>
<evidence type="ECO:0000313" key="5">
    <source>
        <dbReference type="EMBL" id="CAB4534547.1"/>
    </source>
</evidence>
<dbReference type="AlphaFoldDB" id="A0A6J6B7A0"/>
<keyword evidence="2" id="KW-0547">Nucleotide-binding</keyword>
<evidence type="ECO:0000313" key="6">
    <source>
        <dbReference type="EMBL" id="CAB4732236.1"/>
    </source>
</evidence>
<accession>A0A6J6B7A0</accession>
<dbReference type="PANTHER" id="PTHR45772:SF4">
    <property type="entry name" value="ABC TRANSPORTER ATP-BINDING PROTEIN"/>
    <property type="match status" value="1"/>
</dbReference>
<dbReference type="Pfam" id="PF12399">
    <property type="entry name" value="BCA_ABC_TP_C"/>
    <property type="match status" value="1"/>
</dbReference>
<dbReference type="Pfam" id="PF00005">
    <property type="entry name" value="ABC_tran"/>
    <property type="match status" value="1"/>
</dbReference>
<dbReference type="SMART" id="SM00382">
    <property type="entry name" value="AAA"/>
    <property type="match status" value="1"/>
</dbReference>
<dbReference type="FunFam" id="3.40.50.300:FF:000421">
    <property type="entry name" value="Branched-chain amino acid ABC transporter ATP-binding protein"/>
    <property type="match status" value="1"/>
</dbReference>
<dbReference type="PROSITE" id="PS50893">
    <property type="entry name" value="ABC_TRANSPORTER_2"/>
    <property type="match status" value="1"/>
</dbReference>
<dbReference type="GO" id="GO:0016887">
    <property type="term" value="F:ATP hydrolysis activity"/>
    <property type="evidence" value="ECO:0007669"/>
    <property type="project" value="InterPro"/>
</dbReference>
<dbReference type="InterPro" id="IPR027417">
    <property type="entry name" value="P-loop_NTPase"/>
</dbReference>
<keyword evidence="3" id="KW-0067">ATP-binding</keyword>
<dbReference type="PANTHER" id="PTHR45772">
    <property type="entry name" value="CONSERVED COMPONENT OF ABC TRANSPORTER FOR NATURAL AMINO ACIDS-RELATED"/>
    <property type="match status" value="1"/>
</dbReference>
<keyword evidence="1" id="KW-0813">Transport</keyword>
<dbReference type="EMBL" id="CAFBMG010000052">
    <property type="protein sequence ID" value="CAB4900959.1"/>
    <property type="molecule type" value="Genomic_DNA"/>
</dbReference>
<evidence type="ECO:0000259" key="4">
    <source>
        <dbReference type="PROSITE" id="PS50893"/>
    </source>
</evidence>
<sequence length="254" mass="27503">MPLLEVRDVGVRFGGVLALESLSFSLESEQICALIGPNGAGKTTLFNVVSRIYEPSQGQVRFDGHDLLEVPAHKIMDLGVARTFQNLALIPGLTVLQNVMIGAYGRSRGGMWASTLRLPPVRSEERRVTGRALQILDRLGLAEVASRPCTGLPYGTLKRIEFARALAAEPKLLMLDEPASGLTHGEVEELGVLIQQIRDEFSLTVLLVEHHMSMVMAISQKVVVMDLGRKISEGTPAEVADDPRVIAAYLGAPA</sequence>
<organism evidence="5">
    <name type="scientific">freshwater metagenome</name>
    <dbReference type="NCBI Taxonomy" id="449393"/>
    <lineage>
        <taxon>unclassified sequences</taxon>
        <taxon>metagenomes</taxon>
        <taxon>ecological metagenomes</taxon>
    </lineage>
</organism>